<dbReference type="Gene3D" id="3.30.950.10">
    <property type="entry name" value="Methyltransferase, Cobalt-precorrin-4 Transmethylase, Domain 2"/>
    <property type="match status" value="1"/>
</dbReference>
<evidence type="ECO:0000256" key="5">
    <source>
        <dbReference type="ARBA" id="ARBA00022679"/>
    </source>
</evidence>
<keyword evidence="3" id="KW-0169">Cobalamin biosynthesis</keyword>
<dbReference type="OrthoDB" id="9804789at2"/>
<dbReference type="InterPro" id="IPR035996">
    <property type="entry name" value="4pyrrol_Methylase_sf"/>
</dbReference>
<dbReference type="RefSeq" id="WP_073235185.1">
    <property type="nucleotide sequence ID" value="NZ_FQUY01000002.1"/>
</dbReference>
<evidence type="ECO:0000313" key="10">
    <source>
        <dbReference type="Proteomes" id="UP000184148"/>
    </source>
</evidence>
<dbReference type="Gene3D" id="3.40.1010.10">
    <property type="entry name" value="Cobalt-precorrin-4 Transmethylase, Domain 1"/>
    <property type="match status" value="1"/>
</dbReference>
<dbReference type="InterPro" id="IPR014776">
    <property type="entry name" value="4pyrrole_Mease_sub2"/>
</dbReference>
<dbReference type="Proteomes" id="UP000184148">
    <property type="component" value="Unassembled WGS sequence"/>
</dbReference>
<dbReference type="CDD" id="cd11645">
    <property type="entry name" value="Precorrin_2_C20_MT"/>
    <property type="match status" value="1"/>
</dbReference>
<dbReference type="Pfam" id="PF00590">
    <property type="entry name" value="TP_methylase"/>
    <property type="match status" value="1"/>
</dbReference>
<dbReference type="InterPro" id="IPR006364">
    <property type="entry name" value="CobI/CbiL/CobIJ_dom"/>
</dbReference>
<evidence type="ECO:0000256" key="3">
    <source>
        <dbReference type="ARBA" id="ARBA00022573"/>
    </source>
</evidence>
<evidence type="ECO:0000256" key="6">
    <source>
        <dbReference type="ARBA" id="ARBA00022691"/>
    </source>
</evidence>
<keyword evidence="10" id="KW-1185">Reference proteome</keyword>
<proteinExistence type="inferred from homology"/>
<protein>
    <submittedName>
        <fullName evidence="9">Precorrin-2/cobalt-factor-2 C20-methyltransferase</fullName>
    </submittedName>
</protein>
<dbReference type="UniPathway" id="UPA00148"/>
<dbReference type="NCBIfam" id="TIGR01467">
    <property type="entry name" value="cobI_cbiL"/>
    <property type="match status" value="1"/>
</dbReference>
<dbReference type="GO" id="GO:0009236">
    <property type="term" value="P:cobalamin biosynthetic process"/>
    <property type="evidence" value="ECO:0007669"/>
    <property type="project" value="UniProtKB-UniRule"/>
</dbReference>
<dbReference type="InterPro" id="IPR014777">
    <property type="entry name" value="4pyrrole_Mease_sub1"/>
</dbReference>
<evidence type="ECO:0000256" key="1">
    <source>
        <dbReference type="ARBA" id="ARBA00004953"/>
    </source>
</evidence>
<dbReference type="PANTHER" id="PTHR43467">
    <property type="entry name" value="COBALT-PRECORRIN-2 C(20)-METHYLTRANSFERASE"/>
    <property type="match status" value="1"/>
</dbReference>
<evidence type="ECO:0000256" key="7">
    <source>
        <dbReference type="PIRNR" id="PIRNR036427"/>
    </source>
</evidence>
<dbReference type="STRING" id="1121429.SAMN02745133_00481"/>
<evidence type="ECO:0000259" key="8">
    <source>
        <dbReference type="Pfam" id="PF00590"/>
    </source>
</evidence>
<organism evidence="9 10">
    <name type="scientific">Desulforamulus putei DSM 12395</name>
    <dbReference type="NCBI Taxonomy" id="1121429"/>
    <lineage>
        <taxon>Bacteria</taxon>
        <taxon>Bacillati</taxon>
        <taxon>Bacillota</taxon>
        <taxon>Clostridia</taxon>
        <taxon>Eubacteriales</taxon>
        <taxon>Peptococcaceae</taxon>
        <taxon>Desulforamulus</taxon>
    </lineage>
</organism>
<comment type="similarity">
    <text evidence="2 7">Belongs to the precorrin methyltransferase family.</text>
</comment>
<reference evidence="10" key="1">
    <citation type="submission" date="2016-11" db="EMBL/GenBank/DDBJ databases">
        <authorList>
            <person name="Varghese N."/>
            <person name="Submissions S."/>
        </authorList>
    </citation>
    <scope>NUCLEOTIDE SEQUENCE [LARGE SCALE GENOMIC DNA]</scope>
    <source>
        <strain evidence="10">DSM 12395</strain>
    </source>
</reference>
<dbReference type="PANTHER" id="PTHR43467:SF2">
    <property type="entry name" value="COBALT-PRECORRIN-2 C(20)-METHYLTRANSFERASE"/>
    <property type="match status" value="1"/>
</dbReference>
<gene>
    <name evidence="9" type="ORF">SAMN02745133_00481</name>
</gene>
<name>A0A1M4TVN4_9FIRM</name>
<feature type="domain" description="Tetrapyrrole methylase" evidence="8">
    <location>
        <begin position="4"/>
        <end position="209"/>
    </location>
</feature>
<dbReference type="EMBL" id="FQUY01000002">
    <property type="protein sequence ID" value="SHE48434.1"/>
    <property type="molecule type" value="Genomic_DNA"/>
</dbReference>
<comment type="pathway">
    <text evidence="1">Cofactor biosynthesis; adenosylcobalamin biosynthesis.</text>
</comment>
<evidence type="ECO:0000313" key="9">
    <source>
        <dbReference type="EMBL" id="SHE48434.1"/>
    </source>
</evidence>
<dbReference type="PIRSF" id="PIRSF036427">
    <property type="entry name" value="Precrrn-2_mtase"/>
    <property type="match status" value="1"/>
</dbReference>
<evidence type="ECO:0000256" key="2">
    <source>
        <dbReference type="ARBA" id="ARBA00005879"/>
    </source>
</evidence>
<dbReference type="AlphaFoldDB" id="A0A1M4TVN4"/>
<dbReference type="InterPro" id="IPR000878">
    <property type="entry name" value="4pyrrol_Mease"/>
</dbReference>
<keyword evidence="4 9" id="KW-0489">Methyltransferase</keyword>
<dbReference type="GO" id="GO:0032259">
    <property type="term" value="P:methylation"/>
    <property type="evidence" value="ECO:0007669"/>
    <property type="project" value="UniProtKB-KW"/>
</dbReference>
<sequence length="236" mass="25920">MKGTFYGIGVGPGDPELITLKAANLLKDIDVVIAPRTGNKANSTALHIARPHLRHDTEILELTFPMVDDSDELNSAWENNKKTILSLLKQGKRVAFLTLGDPMLYSTYIYMLRLLAKHRVNMQTIPGITSFCAAASRAGFPLAEGDDILTIIPATCDRDKLSQALAVSDNVVLMKVSRNTPELIKLMQSKGLSEHAVMVSKCGHPDESIHYNINEVSDLKPVYLSTILARKHPTGM</sequence>
<keyword evidence="5 9" id="KW-0808">Transferase</keyword>
<dbReference type="SUPFAM" id="SSF53790">
    <property type="entry name" value="Tetrapyrrole methylase"/>
    <property type="match status" value="1"/>
</dbReference>
<dbReference type="GO" id="GO:0030788">
    <property type="term" value="F:precorrin-2 C20-methyltransferase activity"/>
    <property type="evidence" value="ECO:0007669"/>
    <property type="project" value="InterPro"/>
</dbReference>
<keyword evidence="6" id="KW-0949">S-adenosyl-L-methionine</keyword>
<dbReference type="InterPro" id="IPR012382">
    <property type="entry name" value="CobI/CbiL"/>
</dbReference>
<accession>A0A1M4TVN4</accession>
<evidence type="ECO:0000256" key="4">
    <source>
        <dbReference type="ARBA" id="ARBA00022603"/>
    </source>
</evidence>